<keyword evidence="8" id="KW-0539">Nucleus</keyword>
<evidence type="ECO:0000256" key="7">
    <source>
        <dbReference type="ARBA" id="ARBA00023125"/>
    </source>
</evidence>
<evidence type="ECO:0000256" key="8">
    <source>
        <dbReference type="ARBA" id="ARBA00023242"/>
    </source>
</evidence>
<dbReference type="SUPFAM" id="SSF50249">
    <property type="entry name" value="Nucleic acid-binding proteins"/>
    <property type="match status" value="2"/>
</dbReference>
<dbReference type="GO" id="GO:0032210">
    <property type="term" value="P:regulation of telomere maintenance via telomerase"/>
    <property type="evidence" value="ECO:0007669"/>
    <property type="project" value="TreeGrafter"/>
</dbReference>
<keyword evidence="6" id="KW-0779">Telomere</keyword>
<evidence type="ECO:0000256" key="1">
    <source>
        <dbReference type="ARBA" id="ARBA00004123"/>
    </source>
</evidence>
<dbReference type="GO" id="GO:0016233">
    <property type="term" value="P:telomere capping"/>
    <property type="evidence" value="ECO:0007669"/>
    <property type="project" value="TreeGrafter"/>
</dbReference>
<feature type="region of interest" description="Disordered" evidence="9">
    <location>
        <begin position="342"/>
        <end position="401"/>
    </location>
</feature>
<keyword evidence="5" id="KW-0158">Chromosome</keyword>
<feature type="compositionally biased region" description="Basic residues" evidence="9">
    <location>
        <begin position="355"/>
        <end position="364"/>
    </location>
</feature>
<evidence type="ECO:0000259" key="10">
    <source>
        <dbReference type="SMART" id="SM00976"/>
    </source>
</evidence>
<dbReference type="SMART" id="SM00976">
    <property type="entry name" value="Telo_bind"/>
    <property type="match status" value="1"/>
</dbReference>
<reference evidence="11" key="1">
    <citation type="journal article" date="2020" name="Stud. Mycol.">
        <title>101 Dothideomycetes genomes: a test case for predicting lifestyles and emergence of pathogens.</title>
        <authorList>
            <person name="Haridas S."/>
            <person name="Albert R."/>
            <person name="Binder M."/>
            <person name="Bloem J."/>
            <person name="Labutti K."/>
            <person name="Salamov A."/>
            <person name="Andreopoulos B."/>
            <person name="Baker S."/>
            <person name="Barry K."/>
            <person name="Bills G."/>
            <person name="Bluhm B."/>
            <person name="Cannon C."/>
            <person name="Castanera R."/>
            <person name="Culley D."/>
            <person name="Daum C."/>
            <person name="Ezra D."/>
            <person name="Gonzalez J."/>
            <person name="Henrissat B."/>
            <person name="Kuo A."/>
            <person name="Liang C."/>
            <person name="Lipzen A."/>
            <person name="Lutzoni F."/>
            <person name="Magnuson J."/>
            <person name="Mondo S."/>
            <person name="Nolan M."/>
            <person name="Ohm R."/>
            <person name="Pangilinan J."/>
            <person name="Park H.-J."/>
            <person name="Ramirez L."/>
            <person name="Alfaro M."/>
            <person name="Sun H."/>
            <person name="Tritt A."/>
            <person name="Yoshinaga Y."/>
            <person name="Zwiers L.-H."/>
            <person name="Turgeon B."/>
            <person name="Goodwin S."/>
            <person name="Spatafora J."/>
            <person name="Crous P."/>
            <person name="Grigoriev I."/>
        </authorList>
    </citation>
    <scope>NUCLEOTIDE SEQUENCE</scope>
    <source>
        <strain evidence="11">CBS 262.69</strain>
    </source>
</reference>
<dbReference type="InterPro" id="IPR028389">
    <property type="entry name" value="POT1"/>
</dbReference>
<evidence type="ECO:0000313" key="11">
    <source>
        <dbReference type="EMBL" id="KAF2398819.1"/>
    </source>
</evidence>
<dbReference type="InterPro" id="IPR012340">
    <property type="entry name" value="NA-bd_OB-fold"/>
</dbReference>
<dbReference type="PANTHER" id="PTHR14513:SF0">
    <property type="entry name" value="PROTECTION OF TELOMERES PROTEIN 1"/>
    <property type="match status" value="1"/>
</dbReference>
<evidence type="ECO:0000256" key="5">
    <source>
        <dbReference type="ARBA" id="ARBA00022454"/>
    </source>
</evidence>
<evidence type="ECO:0000256" key="9">
    <source>
        <dbReference type="SAM" id="MobiDB-lite"/>
    </source>
</evidence>
<evidence type="ECO:0000256" key="3">
    <source>
        <dbReference type="ARBA" id="ARBA00008442"/>
    </source>
</evidence>
<feature type="compositionally biased region" description="Polar residues" evidence="9">
    <location>
        <begin position="373"/>
        <end position="392"/>
    </location>
</feature>
<dbReference type="InterPro" id="IPR011564">
    <property type="entry name" value="Telomer_end-bd_POT1/Cdc13"/>
</dbReference>
<feature type="domain" description="Telomeric single stranded DNA binding POT1/Cdc13" evidence="10">
    <location>
        <begin position="9"/>
        <end position="143"/>
    </location>
</feature>
<evidence type="ECO:0000256" key="2">
    <source>
        <dbReference type="ARBA" id="ARBA00004574"/>
    </source>
</evidence>
<dbReference type="Pfam" id="PF16686">
    <property type="entry name" value="POT1PC"/>
    <property type="match status" value="1"/>
</dbReference>
<dbReference type="FunFam" id="2.40.50.140:FF:000303">
    <property type="entry name" value="Protection of telomeres protein 1"/>
    <property type="match status" value="1"/>
</dbReference>
<sequence length="605" mass="68894">MAAPLPPGYTDLKVAEQSNGKEINIIGIVVDVRPPARTRGDDHQMTLSLQDPARMETGQAVGFTCKMFGQVKDFPTQATIGDILMLRRVKNMPFRGEPTLLNNRNSEFLLFLKSYMPKVPFEIAYQVHKQIQHIARSGRPKVILKPAEQAYIIHLHRWSVQNMNMPVVEVGRPTNIAEPLGKPRDKFSLVKDIRDGTFVDLLCEVRKIYNGSNALELYATDYTSNNHLYDYRPLGEEGPDSREGDQFGYTRTKTPSVWPGPYGKFAIQVTLWSPHMQWAAEHVKVGDIISLRNVHIRYKDSKLEGSMHTDKQHSEQVDVRKPMKDQRYYDLLDRRSKHVEEVAAQAESNAQNQGKKSRRKKKKNKQDQAEAASKQNTRANTPLQPAAQTTSAAEPVASKNETVVCSHPDQDLVRISDILNDQSLQWKDRSGDELTLPFINRKFKTSVRAVDFFPPALEDFCQSTQDLRYNDFQPTTDDDTGDDSFQSLPEWEWAFYLLVEDAKPVPGQTPERMRLLVADRDAEGLLGLDATDLRKSPETLAQLKEKLFCLWGELEEKKAEPDFSPGTPISNRPFECLVYEYGAHTPGKGVNDWTRVHRMWGVTIR</sequence>
<dbReference type="Gene3D" id="2.40.50.140">
    <property type="entry name" value="Nucleic acid-binding proteins"/>
    <property type="match status" value="2"/>
</dbReference>
<keyword evidence="7" id="KW-0238">DNA-binding</keyword>
<keyword evidence="12" id="KW-1185">Reference proteome</keyword>
<dbReference type="GO" id="GO:0010521">
    <property type="term" value="F:telomerase inhibitor activity"/>
    <property type="evidence" value="ECO:0007669"/>
    <property type="project" value="TreeGrafter"/>
</dbReference>
<protein>
    <recommendedName>
        <fullName evidence="4">Protection of telomeres protein 1</fullName>
    </recommendedName>
</protein>
<comment type="subcellular location">
    <subcellularLocation>
        <location evidence="2">Chromosome</location>
        <location evidence="2">Telomere</location>
    </subcellularLocation>
    <subcellularLocation>
        <location evidence="1">Nucleus</location>
    </subcellularLocation>
</comment>
<dbReference type="AlphaFoldDB" id="A0A6G1HSK9"/>
<dbReference type="OrthoDB" id="2186770at2759"/>
<feature type="region of interest" description="Disordered" evidence="9">
    <location>
        <begin position="304"/>
        <end position="325"/>
    </location>
</feature>
<dbReference type="GO" id="GO:0000783">
    <property type="term" value="C:nuclear telomere cap complex"/>
    <property type="evidence" value="ECO:0007669"/>
    <property type="project" value="TreeGrafter"/>
</dbReference>
<comment type="similarity">
    <text evidence="3">Belongs to the telombin family.</text>
</comment>
<evidence type="ECO:0000256" key="6">
    <source>
        <dbReference type="ARBA" id="ARBA00022895"/>
    </source>
</evidence>
<dbReference type="GO" id="GO:0098505">
    <property type="term" value="F:G-rich strand telomeric DNA binding"/>
    <property type="evidence" value="ECO:0007669"/>
    <property type="project" value="TreeGrafter"/>
</dbReference>
<accession>A0A6G1HSK9</accession>
<name>A0A6G1HSK9_9PEZI</name>
<dbReference type="Pfam" id="PF02765">
    <property type="entry name" value="POT1"/>
    <property type="match status" value="1"/>
</dbReference>
<dbReference type="PANTHER" id="PTHR14513">
    <property type="entry name" value="PROTECTION OF TELOMERES 1"/>
    <property type="match status" value="1"/>
</dbReference>
<organism evidence="11 12">
    <name type="scientific">Trichodelitschia bisporula</name>
    <dbReference type="NCBI Taxonomy" id="703511"/>
    <lineage>
        <taxon>Eukaryota</taxon>
        <taxon>Fungi</taxon>
        <taxon>Dikarya</taxon>
        <taxon>Ascomycota</taxon>
        <taxon>Pezizomycotina</taxon>
        <taxon>Dothideomycetes</taxon>
        <taxon>Dothideomycetes incertae sedis</taxon>
        <taxon>Phaeotrichales</taxon>
        <taxon>Phaeotrichaceae</taxon>
        <taxon>Trichodelitschia</taxon>
    </lineage>
</organism>
<dbReference type="EMBL" id="ML996699">
    <property type="protein sequence ID" value="KAF2398819.1"/>
    <property type="molecule type" value="Genomic_DNA"/>
</dbReference>
<evidence type="ECO:0000313" key="12">
    <source>
        <dbReference type="Proteomes" id="UP000799640"/>
    </source>
</evidence>
<proteinExistence type="inferred from homology"/>
<gene>
    <name evidence="11" type="ORF">EJ06DRAFT_531897</name>
</gene>
<dbReference type="InterPro" id="IPR032042">
    <property type="entry name" value="POT1PC"/>
</dbReference>
<dbReference type="Proteomes" id="UP000799640">
    <property type="component" value="Unassembled WGS sequence"/>
</dbReference>
<evidence type="ECO:0000256" key="4">
    <source>
        <dbReference type="ARBA" id="ARBA00015253"/>
    </source>
</evidence>